<dbReference type="RefSeq" id="WP_107195516.1">
    <property type="nucleotide sequence ID" value="NZ_CP029462.1"/>
</dbReference>
<dbReference type="AlphaFoldDB" id="A0A346AW82"/>
<dbReference type="GO" id="GO:0005975">
    <property type="term" value="P:carbohydrate metabolic process"/>
    <property type="evidence" value="ECO:0007669"/>
    <property type="project" value="InterPro"/>
</dbReference>
<evidence type="ECO:0000313" key="4">
    <source>
        <dbReference type="Proteomes" id="UP000254337"/>
    </source>
</evidence>
<dbReference type="Gene3D" id="3.20.20.370">
    <property type="entry name" value="Glycoside hydrolase/deacetylase"/>
    <property type="match status" value="1"/>
</dbReference>
<feature type="transmembrane region" description="Helical" evidence="2">
    <location>
        <begin position="26"/>
        <end position="43"/>
    </location>
</feature>
<sequence>MKKTTTRRPRQTRQPRRPKGSSSRPWVVLLCLIALCIGAYWLAGDKDTGRETSSDRQMEQIETVRDDGKDAVYTDTSQELSDAIAAWLKEQGADVQELKREERSEDRQATGGAIYWTTRSTAVTPSEPFSREKLEKFLQKSGGKASIYRVTQTKLDGKDAVEYDIAYFDTLDGDPLYLVTDKLYVLPVQEKGGLVKNIKDIFTESSSPDDEKKQQAETKKAVTESKPEQTEPKQSHPAQVQGRLAIVIDDCGVDLDTLSRMNSIPVPLTYAVMPYKAHTAEAAASGYSAGRKIFVHMPMQPLNTTSSEEIFIGGDMSDSKIQATANEILDQVPYAVGMNNHQGSMATADERIMKSVMSVMRQRGLAFLDSRTNSASVGEQTASAMGVMTGRNNLFIDNDSDVASIKERLRQGGDMAIRNGSAVVIGHCRPNTAQALSEMVDELHAKGVDIVFVTDLMS</sequence>
<dbReference type="PANTHER" id="PTHR30105:SF2">
    <property type="entry name" value="DIVERGENT POLYSACCHARIDE DEACETYLASE SUPERFAMILY"/>
    <property type="match status" value="1"/>
</dbReference>
<dbReference type="InterPro" id="IPR011330">
    <property type="entry name" value="Glyco_hydro/deAcase_b/a-brl"/>
</dbReference>
<dbReference type="KEGG" id="meg:DKB62_00275"/>
<keyword evidence="2" id="KW-1133">Transmembrane helix</keyword>
<dbReference type="Pfam" id="PF04748">
    <property type="entry name" value="Polysacc_deac_2"/>
    <property type="match status" value="1"/>
</dbReference>
<name>A0A346AW82_9FIRM</name>
<dbReference type="OrthoDB" id="9784811at2"/>
<dbReference type="SUPFAM" id="SSF88713">
    <property type="entry name" value="Glycoside hydrolase/deacetylase"/>
    <property type="match status" value="1"/>
</dbReference>
<keyword evidence="4" id="KW-1185">Reference proteome</keyword>
<feature type="compositionally biased region" description="Basic and acidic residues" evidence="1">
    <location>
        <begin position="209"/>
        <end position="234"/>
    </location>
</feature>
<dbReference type="InterPro" id="IPR006837">
    <property type="entry name" value="Divergent_DAC"/>
</dbReference>
<keyword evidence="2" id="KW-0472">Membrane</keyword>
<accession>A0A346AW82</accession>
<organism evidence="3 4">
    <name type="scientific">Megasphaera stantonii</name>
    <dbReference type="NCBI Taxonomy" id="2144175"/>
    <lineage>
        <taxon>Bacteria</taxon>
        <taxon>Bacillati</taxon>
        <taxon>Bacillota</taxon>
        <taxon>Negativicutes</taxon>
        <taxon>Veillonellales</taxon>
        <taxon>Veillonellaceae</taxon>
        <taxon>Megasphaera</taxon>
    </lineage>
</organism>
<gene>
    <name evidence="3" type="ORF">DKB62_00275</name>
</gene>
<dbReference type="Proteomes" id="UP000254337">
    <property type="component" value="Chromosome"/>
</dbReference>
<evidence type="ECO:0000313" key="3">
    <source>
        <dbReference type="EMBL" id="AXL20125.1"/>
    </source>
</evidence>
<evidence type="ECO:0000256" key="2">
    <source>
        <dbReference type="SAM" id="Phobius"/>
    </source>
</evidence>
<dbReference type="EMBL" id="CP029462">
    <property type="protein sequence ID" value="AXL20125.1"/>
    <property type="molecule type" value="Genomic_DNA"/>
</dbReference>
<feature type="region of interest" description="Disordered" evidence="1">
    <location>
        <begin position="1"/>
        <end position="22"/>
    </location>
</feature>
<protein>
    <submittedName>
        <fullName evidence="3">Divergent polysaccharide deacetylase family protein</fullName>
    </submittedName>
</protein>
<proteinExistence type="predicted"/>
<feature type="region of interest" description="Disordered" evidence="1">
    <location>
        <begin position="204"/>
        <end position="239"/>
    </location>
</feature>
<keyword evidence="2" id="KW-0812">Transmembrane</keyword>
<dbReference type="CDD" id="cd10936">
    <property type="entry name" value="CE4_DAC2"/>
    <property type="match status" value="1"/>
</dbReference>
<feature type="compositionally biased region" description="Basic residues" evidence="1">
    <location>
        <begin position="1"/>
        <end position="19"/>
    </location>
</feature>
<reference evidence="3 4" key="1">
    <citation type="submission" date="2018-05" db="EMBL/GenBank/DDBJ databases">
        <title>Complete genome sequence of Megasphaera sp. AJH120T, isolated from the ceca of a chicken.</title>
        <authorList>
            <person name="Maki J."/>
            <person name="Looft T."/>
        </authorList>
    </citation>
    <scope>NUCLEOTIDE SEQUENCE [LARGE SCALE GENOMIC DNA]</scope>
    <source>
        <strain evidence="3 4">AJH120</strain>
    </source>
</reference>
<dbReference type="PANTHER" id="PTHR30105">
    <property type="entry name" value="UNCHARACTERIZED YIBQ-RELATED"/>
    <property type="match status" value="1"/>
</dbReference>
<evidence type="ECO:0000256" key="1">
    <source>
        <dbReference type="SAM" id="MobiDB-lite"/>
    </source>
</evidence>